<dbReference type="PROSITE" id="PS50188">
    <property type="entry name" value="B302_SPRY"/>
    <property type="match status" value="1"/>
</dbReference>
<dbReference type="InterPro" id="IPR000315">
    <property type="entry name" value="Znf_B-box"/>
</dbReference>
<dbReference type="RefSeq" id="XP_054833237.1">
    <property type="nucleotide sequence ID" value="XM_054977262.1"/>
</dbReference>
<dbReference type="Gene3D" id="3.30.40.10">
    <property type="entry name" value="Zinc/RING finger domain, C3HC4 (zinc finger)"/>
    <property type="match status" value="1"/>
</dbReference>
<organism evidence="21 22">
    <name type="scientific">Eublepharis macularius</name>
    <name type="common">Leopard gecko</name>
    <name type="synonym">Cyrtodactylus macularius</name>
    <dbReference type="NCBI Taxonomy" id="481883"/>
    <lineage>
        <taxon>Eukaryota</taxon>
        <taxon>Metazoa</taxon>
        <taxon>Chordata</taxon>
        <taxon>Craniata</taxon>
        <taxon>Vertebrata</taxon>
        <taxon>Euteleostomi</taxon>
        <taxon>Lepidosauria</taxon>
        <taxon>Squamata</taxon>
        <taxon>Bifurcata</taxon>
        <taxon>Gekkota</taxon>
        <taxon>Eublepharidae</taxon>
        <taxon>Eublepharinae</taxon>
        <taxon>Eublepharis</taxon>
    </lineage>
</organism>
<evidence type="ECO:0000256" key="5">
    <source>
        <dbReference type="ARBA" id="ARBA00009651"/>
    </source>
</evidence>
<keyword evidence="10" id="KW-0479">Metal-binding</keyword>
<dbReference type="GO" id="GO:0005737">
    <property type="term" value="C:cytoplasm"/>
    <property type="evidence" value="ECO:0007669"/>
    <property type="project" value="UniProtKB-SubCell"/>
</dbReference>
<comment type="similarity">
    <text evidence="4">Belongs to the TRIM/RBCC family.</text>
</comment>
<dbReference type="PANTHER" id="PTHR24103">
    <property type="entry name" value="E3 UBIQUITIN-PROTEIN LIGASE TRIM"/>
    <property type="match status" value="1"/>
</dbReference>
<evidence type="ECO:0000256" key="7">
    <source>
        <dbReference type="ARBA" id="ARBA00022490"/>
    </source>
</evidence>
<evidence type="ECO:0000256" key="16">
    <source>
        <dbReference type="PROSITE-ProRule" id="PRU00024"/>
    </source>
</evidence>
<evidence type="ECO:0000256" key="17">
    <source>
        <dbReference type="SAM" id="Coils"/>
    </source>
</evidence>
<comment type="function">
    <text evidence="15">Neurotoxin that produces dose-dependent hypolocomotion and hyperalgesia in mice. May directly act on the central nervous system, as it is 6500-fold more potent when administered intracerebroventricularly than intraperitoneal.</text>
</comment>
<comment type="subcellular location">
    <subcellularLocation>
        <location evidence="2">Cytoplasm</location>
    </subcellularLocation>
</comment>
<evidence type="ECO:0000256" key="15">
    <source>
        <dbReference type="ARBA" id="ARBA00034460"/>
    </source>
</evidence>
<dbReference type="SUPFAM" id="SSF49899">
    <property type="entry name" value="Concanavalin A-like lectins/glucanases"/>
    <property type="match status" value="1"/>
</dbReference>
<keyword evidence="21" id="KW-1185">Reference proteome</keyword>
<dbReference type="InterPro" id="IPR050143">
    <property type="entry name" value="TRIM/RBCC"/>
</dbReference>
<feature type="domain" description="B30.2/SPRY" evidence="20">
    <location>
        <begin position="280"/>
        <end position="468"/>
    </location>
</feature>
<evidence type="ECO:0000259" key="19">
    <source>
        <dbReference type="PROSITE" id="PS50119"/>
    </source>
</evidence>
<dbReference type="SMART" id="SM00336">
    <property type="entry name" value="BBOX"/>
    <property type="match status" value="1"/>
</dbReference>
<dbReference type="Pfam" id="PF13765">
    <property type="entry name" value="PRY"/>
    <property type="match status" value="1"/>
</dbReference>
<evidence type="ECO:0000256" key="4">
    <source>
        <dbReference type="ARBA" id="ARBA00008518"/>
    </source>
</evidence>
<dbReference type="InterPro" id="IPR013083">
    <property type="entry name" value="Znf_RING/FYVE/PHD"/>
</dbReference>
<dbReference type="SUPFAM" id="SSF57850">
    <property type="entry name" value="RING/U-box"/>
    <property type="match status" value="1"/>
</dbReference>
<dbReference type="SMART" id="SM00184">
    <property type="entry name" value="RING"/>
    <property type="match status" value="1"/>
</dbReference>
<dbReference type="InterPro" id="IPR003879">
    <property type="entry name" value="Butyrophylin_SPRY"/>
</dbReference>
<evidence type="ECO:0000256" key="14">
    <source>
        <dbReference type="ARBA" id="ARBA00023054"/>
    </source>
</evidence>
<keyword evidence="9" id="KW-0528">Neurotoxin</keyword>
<keyword evidence="7" id="KW-0963">Cytoplasm</keyword>
<accession>A0AA97KXY2</accession>
<keyword evidence="12" id="KW-0833">Ubl conjugation pathway</keyword>
<evidence type="ECO:0000256" key="2">
    <source>
        <dbReference type="ARBA" id="ARBA00004496"/>
    </source>
</evidence>
<evidence type="ECO:0000256" key="3">
    <source>
        <dbReference type="ARBA" id="ARBA00004906"/>
    </source>
</evidence>
<dbReference type="SMART" id="SM00589">
    <property type="entry name" value="PRY"/>
    <property type="match status" value="1"/>
</dbReference>
<dbReference type="FunFam" id="2.60.120.920:FF:000004">
    <property type="entry name" value="Butyrophilin subfamily 1 member A1"/>
    <property type="match status" value="1"/>
</dbReference>
<dbReference type="AlphaFoldDB" id="A0AA97KXY2"/>
<evidence type="ECO:0000256" key="11">
    <source>
        <dbReference type="ARBA" id="ARBA00022771"/>
    </source>
</evidence>
<dbReference type="KEGG" id="emc:129328295"/>
<keyword evidence="13" id="KW-0862">Zinc</keyword>
<dbReference type="InterPro" id="IPR006574">
    <property type="entry name" value="PRY"/>
</dbReference>
<reference evidence="22" key="1">
    <citation type="submission" date="2025-08" db="UniProtKB">
        <authorList>
            <consortium name="RefSeq"/>
        </authorList>
    </citation>
    <scope>IDENTIFICATION</scope>
    <source>
        <tissue evidence="22">Blood</tissue>
    </source>
</reference>
<evidence type="ECO:0000313" key="22">
    <source>
        <dbReference type="RefSeq" id="XP_054833237.1"/>
    </source>
</evidence>
<dbReference type="Gene3D" id="3.30.160.60">
    <property type="entry name" value="Classic Zinc Finger"/>
    <property type="match status" value="1"/>
</dbReference>
<dbReference type="PRINTS" id="PR01406">
    <property type="entry name" value="BBOXZNFINGER"/>
</dbReference>
<dbReference type="SMART" id="SM00449">
    <property type="entry name" value="SPRY"/>
    <property type="match status" value="1"/>
</dbReference>
<name>A0AA97KXY2_EUBMA</name>
<dbReference type="GeneID" id="129328295"/>
<dbReference type="InterPro" id="IPR020457">
    <property type="entry name" value="Znf_B-box_chordata"/>
</dbReference>
<evidence type="ECO:0000256" key="9">
    <source>
        <dbReference type="ARBA" id="ARBA00022699"/>
    </source>
</evidence>
<gene>
    <name evidence="22" type="primary">LOC129328295</name>
</gene>
<dbReference type="CDD" id="cd19762">
    <property type="entry name" value="Bbox2_TRIM7-like"/>
    <property type="match status" value="1"/>
</dbReference>
<keyword evidence="8" id="KW-0808">Transferase</keyword>
<evidence type="ECO:0000256" key="1">
    <source>
        <dbReference type="ARBA" id="ARBA00000900"/>
    </source>
</evidence>
<keyword evidence="9" id="KW-0800">Toxin</keyword>
<protein>
    <recommendedName>
        <fullName evidence="6">RING-type E3 ubiquitin transferase</fullName>
        <ecNumber evidence="6">2.3.2.27</ecNumber>
    </recommendedName>
</protein>
<feature type="domain" description="B box-type" evidence="19">
    <location>
        <begin position="82"/>
        <end position="123"/>
    </location>
</feature>
<proteinExistence type="inferred from homology"/>
<sequence>MASQSSRERLQGEMTCAVCLDFFTEPVIVDCGHNFCRSCITPSRAKAPAACPQCREPIQERNWKPNRLLANVVQIAKELEREAERCCEKHQEPLKLFCKDDKALICVVCDRSREHRDHVVAPVEEAAEEYKVYMCSYLENLRKEREKILAYKTDSEKESQDLLKRTEAEKQKIVAKFRGLRQFLEEQENFLLAEVNEMKEEIVKNKEEHLARISKELSSLDDIIQELEEKCQQIASELLQDVSSTLQRCEQKQMFEDLVVFPLLKWKVKAFCDIDLILENVVEKLKDTLPYENWLHKEDVTLDPDSAHPLLLISNDRKCVTLGDKRQHLPTTNRRFDDWLCVRGESSLISWMCYWDVEVGNEEGWAVGICRADTVIKKNESLGPETGVWAIGKWSGTYRLVNYPHNPPLSLSGEPRRIRVFLNCMGKQVSFFDADTAALLYTFRLQTLHLVFQPFFWLLKKSYLRICP</sequence>
<evidence type="ECO:0000256" key="10">
    <source>
        <dbReference type="ARBA" id="ARBA00022723"/>
    </source>
</evidence>
<dbReference type="InterPro" id="IPR003877">
    <property type="entry name" value="SPRY_dom"/>
</dbReference>
<comment type="similarity">
    <text evidence="5">Belongs to the ohanin/vespryn family.</text>
</comment>
<dbReference type="Pfam" id="PF15227">
    <property type="entry name" value="zf-C3HC4_4"/>
    <property type="match status" value="1"/>
</dbReference>
<dbReference type="Pfam" id="PF00643">
    <property type="entry name" value="zf-B_box"/>
    <property type="match status" value="1"/>
</dbReference>
<dbReference type="Pfam" id="PF00622">
    <property type="entry name" value="SPRY"/>
    <property type="match status" value="1"/>
</dbReference>
<dbReference type="GO" id="GO:0008270">
    <property type="term" value="F:zinc ion binding"/>
    <property type="evidence" value="ECO:0007669"/>
    <property type="project" value="UniProtKB-KW"/>
</dbReference>
<dbReference type="PROSITE" id="PS50119">
    <property type="entry name" value="ZF_BBOX"/>
    <property type="match status" value="1"/>
</dbReference>
<feature type="domain" description="RING-type" evidence="18">
    <location>
        <begin position="16"/>
        <end position="55"/>
    </location>
</feature>
<evidence type="ECO:0000313" key="21">
    <source>
        <dbReference type="Proteomes" id="UP001190640"/>
    </source>
</evidence>
<dbReference type="PROSITE" id="PS00518">
    <property type="entry name" value="ZF_RING_1"/>
    <property type="match status" value="1"/>
</dbReference>
<evidence type="ECO:0000259" key="20">
    <source>
        <dbReference type="PROSITE" id="PS50188"/>
    </source>
</evidence>
<dbReference type="InterPro" id="IPR001841">
    <property type="entry name" value="Znf_RING"/>
</dbReference>
<evidence type="ECO:0000256" key="12">
    <source>
        <dbReference type="ARBA" id="ARBA00022786"/>
    </source>
</evidence>
<keyword evidence="11 16" id="KW-0863">Zinc-finger</keyword>
<evidence type="ECO:0000256" key="8">
    <source>
        <dbReference type="ARBA" id="ARBA00022679"/>
    </source>
</evidence>
<keyword evidence="14 17" id="KW-0175">Coiled coil</keyword>
<dbReference type="InterPro" id="IPR001870">
    <property type="entry name" value="B30.2/SPRY"/>
</dbReference>
<dbReference type="GO" id="GO:0061630">
    <property type="term" value="F:ubiquitin protein ligase activity"/>
    <property type="evidence" value="ECO:0007669"/>
    <property type="project" value="UniProtKB-EC"/>
</dbReference>
<comment type="pathway">
    <text evidence="3">Protein modification; protein ubiquitination.</text>
</comment>
<feature type="coiled-coil region" evidence="17">
    <location>
        <begin position="138"/>
        <end position="237"/>
    </location>
</feature>
<dbReference type="InterPro" id="IPR043136">
    <property type="entry name" value="B30.2/SPRY_sf"/>
</dbReference>
<evidence type="ECO:0000256" key="6">
    <source>
        <dbReference type="ARBA" id="ARBA00012483"/>
    </source>
</evidence>
<dbReference type="InterPro" id="IPR017907">
    <property type="entry name" value="Znf_RING_CS"/>
</dbReference>
<dbReference type="Proteomes" id="UP001190640">
    <property type="component" value="Chromosome 4"/>
</dbReference>
<dbReference type="SUPFAM" id="SSF57845">
    <property type="entry name" value="B-box zinc-binding domain"/>
    <property type="match status" value="1"/>
</dbReference>
<dbReference type="PRINTS" id="PR01407">
    <property type="entry name" value="BUTYPHLNCDUF"/>
</dbReference>
<comment type="catalytic activity">
    <reaction evidence="1">
        <text>S-ubiquitinyl-[E2 ubiquitin-conjugating enzyme]-L-cysteine + [acceptor protein]-L-lysine = [E2 ubiquitin-conjugating enzyme]-L-cysteine + N(6)-ubiquitinyl-[acceptor protein]-L-lysine.</text>
        <dbReference type="EC" id="2.3.2.27"/>
    </reaction>
</comment>
<dbReference type="InterPro" id="IPR013320">
    <property type="entry name" value="ConA-like_dom_sf"/>
</dbReference>
<dbReference type="Gene3D" id="2.60.120.920">
    <property type="match status" value="1"/>
</dbReference>
<evidence type="ECO:0000259" key="18">
    <source>
        <dbReference type="PROSITE" id="PS50089"/>
    </source>
</evidence>
<dbReference type="PROSITE" id="PS50089">
    <property type="entry name" value="ZF_RING_2"/>
    <property type="match status" value="1"/>
</dbReference>
<evidence type="ECO:0000256" key="13">
    <source>
        <dbReference type="ARBA" id="ARBA00022833"/>
    </source>
</evidence>
<dbReference type="EC" id="2.3.2.27" evidence="6"/>